<proteinExistence type="predicted"/>
<dbReference type="KEGG" id="cmp:Cha6605_3658"/>
<name>K9UIZ6_CHAP6</name>
<dbReference type="HOGENOM" id="CLU_2599626_0_0_3"/>
<accession>K9UIZ6</accession>
<gene>
    <name evidence="1" type="ORF">Cha6605_3658</name>
</gene>
<organism evidence="1 2">
    <name type="scientific">Chamaesiphon minutus (strain ATCC 27169 / PCC 6605)</name>
    <dbReference type="NCBI Taxonomy" id="1173020"/>
    <lineage>
        <taxon>Bacteria</taxon>
        <taxon>Bacillati</taxon>
        <taxon>Cyanobacteriota</taxon>
        <taxon>Cyanophyceae</taxon>
        <taxon>Gomontiellales</taxon>
        <taxon>Chamaesiphonaceae</taxon>
        <taxon>Chamaesiphon</taxon>
    </lineage>
</organism>
<dbReference type="RefSeq" id="WP_015160763.1">
    <property type="nucleotide sequence ID" value="NC_019697.1"/>
</dbReference>
<evidence type="ECO:0000313" key="2">
    <source>
        <dbReference type="Proteomes" id="UP000010366"/>
    </source>
</evidence>
<reference evidence="1 2" key="1">
    <citation type="submission" date="2012-05" db="EMBL/GenBank/DDBJ databases">
        <title>Finished chromosome of genome of Chamaesiphon sp. PCC 6605.</title>
        <authorList>
            <consortium name="US DOE Joint Genome Institute"/>
            <person name="Gugger M."/>
            <person name="Coursin T."/>
            <person name="Rippka R."/>
            <person name="Tandeau De Marsac N."/>
            <person name="Huntemann M."/>
            <person name="Wei C.-L."/>
            <person name="Han J."/>
            <person name="Detter J.C."/>
            <person name="Han C."/>
            <person name="Tapia R."/>
            <person name="Chen A."/>
            <person name="Kyrpides N."/>
            <person name="Mavromatis K."/>
            <person name="Markowitz V."/>
            <person name="Szeto E."/>
            <person name="Ivanova N."/>
            <person name="Pagani I."/>
            <person name="Pati A."/>
            <person name="Goodwin L."/>
            <person name="Nordberg H.P."/>
            <person name="Cantor M.N."/>
            <person name="Hua S.X."/>
            <person name="Woyke T."/>
            <person name="Kerfeld C.A."/>
        </authorList>
    </citation>
    <scope>NUCLEOTIDE SEQUENCE [LARGE SCALE GENOMIC DNA]</scope>
    <source>
        <strain evidence="2">ATCC 27169 / PCC 6605</strain>
    </source>
</reference>
<protein>
    <submittedName>
        <fullName evidence="1">Uncharacterized protein</fullName>
    </submittedName>
</protein>
<dbReference type="AlphaFoldDB" id="K9UIZ6"/>
<dbReference type="EMBL" id="CP003600">
    <property type="protein sequence ID" value="AFY94638.1"/>
    <property type="molecule type" value="Genomic_DNA"/>
</dbReference>
<evidence type="ECO:0000313" key="1">
    <source>
        <dbReference type="EMBL" id="AFY94638.1"/>
    </source>
</evidence>
<keyword evidence="2" id="KW-1185">Reference proteome</keyword>
<dbReference type="Proteomes" id="UP000010366">
    <property type="component" value="Chromosome"/>
</dbReference>
<sequence>MNLSDEQLELLINIVATYVELLDDRAAYWYGDVNSKTFAKLLDERRDCYQLECQLREFRANPSRFTIAVNMDDRAIDRN</sequence>
<dbReference type="STRING" id="1173020.Cha6605_3658"/>